<evidence type="ECO:0000256" key="1">
    <source>
        <dbReference type="SAM" id="Phobius"/>
    </source>
</evidence>
<dbReference type="Proteomes" id="UP000324222">
    <property type="component" value="Unassembled WGS sequence"/>
</dbReference>
<keyword evidence="1" id="KW-0472">Membrane</keyword>
<organism evidence="2 3">
    <name type="scientific">Portunus trituberculatus</name>
    <name type="common">Swimming crab</name>
    <name type="synonym">Neptunus trituberculatus</name>
    <dbReference type="NCBI Taxonomy" id="210409"/>
    <lineage>
        <taxon>Eukaryota</taxon>
        <taxon>Metazoa</taxon>
        <taxon>Ecdysozoa</taxon>
        <taxon>Arthropoda</taxon>
        <taxon>Crustacea</taxon>
        <taxon>Multicrustacea</taxon>
        <taxon>Malacostraca</taxon>
        <taxon>Eumalacostraca</taxon>
        <taxon>Eucarida</taxon>
        <taxon>Decapoda</taxon>
        <taxon>Pleocyemata</taxon>
        <taxon>Brachyura</taxon>
        <taxon>Eubrachyura</taxon>
        <taxon>Portunoidea</taxon>
        <taxon>Portunidae</taxon>
        <taxon>Portuninae</taxon>
        <taxon>Portunus</taxon>
    </lineage>
</organism>
<reference evidence="2 3" key="1">
    <citation type="submission" date="2019-05" db="EMBL/GenBank/DDBJ databases">
        <title>Another draft genome of Portunus trituberculatus and its Hox gene families provides insights of decapod evolution.</title>
        <authorList>
            <person name="Jeong J.-H."/>
            <person name="Song I."/>
            <person name="Kim S."/>
            <person name="Choi T."/>
            <person name="Kim D."/>
            <person name="Ryu S."/>
            <person name="Kim W."/>
        </authorList>
    </citation>
    <scope>NUCLEOTIDE SEQUENCE [LARGE SCALE GENOMIC DNA]</scope>
    <source>
        <tissue evidence="2">Muscle</tissue>
    </source>
</reference>
<name>A0A5B7G9J3_PORTR</name>
<sequence length="76" mass="8444">MGGILRYPCHVTGKKRGVEAKVIRDTGVDVHWSTASFRHICGLGCVRVVVVVVVVVGQVNVRRPRFSQGRRHKPPE</sequence>
<dbReference type="EMBL" id="VSRR010011886">
    <property type="protein sequence ID" value="MPC53798.1"/>
    <property type="molecule type" value="Genomic_DNA"/>
</dbReference>
<protein>
    <submittedName>
        <fullName evidence="2">Uncharacterized protein</fullName>
    </submittedName>
</protein>
<comment type="caution">
    <text evidence="2">The sequence shown here is derived from an EMBL/GenBank/DDBJ whole genome shotgun (WGS) entry which is preliminary data.</text>
</comment>
<evidence type="ECO:0000313" key="3">
    <source>
        <dbReference type="Proteomes" id="UP000324222"/>
    </source>
</evidence>
<keyword evidence="1" id="KW-1133">Transmembrane helix</keyword>
<gene>
    <name evidence="2" type="ORF">E2C01_047698</name>
</gene>
<evidence type="ECO:0000313" key="2">
    <source>
        <dbReference type="EMBL" id="MPC53798.1"/>
    </source>
</evidence>
<accession>A0A5B7G9J3</accession>
<keyword evidence="3" id="KW-1185">Reference proteome</keyword>
<keyword evidence="1" id="KW-0812">Transmembrane</keyword>
<dbReference type="AlphaFoldDB" id="A0A5B7G9J3"/>
<proteinExistence type="predicted"/>
<feature type="transmembrane region" description="Helical" evidence="1">
    <location>
        <begin position="37"/>
        <end position="61"/>
    </location>
</feature>